<feature type="transmembrane region" description="Helical" evidence="6">
    <location>
        <begin position="60"/>
        <end position="88"/>
    </location>
</feature>
<gene>
    <name evidence="7" type="primary">nptA</name>
    <name evidence="7" type="ORF">YM304_07770</name>
</gene>
<evidence type="ECO:0000256" key="2">
    <source>
        <dbReference type="ARBA" id="ARBA00022475"/>
    </source>
</evidence>
<dbReference type="RefSeq" id="WP_015440339.1">
    <property type="nucleotide sequence ID" value="NC_020520.1"/>
</dbReference>
<proteinExistence type="predicted"/>
<name>A0A6C7E2S7_ILUCY</name>
<comment type="subcellular location">
    <subcellularLocation>
        <location evidence="1">Cell membrane</location>
        <topology evidence="1">Multi-pass membrane protein</topology>
    </subcellularLocation>
</comment>
<keyword evidence="8" id="KW-1185">Reference proteome</keyword>
<evidence type="ECO:0000256" key="1">
    <source>
        <dbReference type="ARBA" id="ARBA00004651"/>
    </source>
</evidence>
<evidence type="ECO:0000313" key="8">
    <source>
        <dbReference type="Proteomes" id="UP000011863"/>
    </source>
</evidence>
<feature type="transmembrane region" description="Helical" evidence="6">
    <location>
        <begin position="204"/>
        <end position="225"/>
    </location>
</feature>
<feature type="transmembrane region" description="Helical" evidence="6">
    <location>
        <begin position="358"/>
        <end position="379"/>
    </location>
</feature>
<dbReference type="NCBIfam" id="NF037997">
    <property type="entry name" value="Na_Pi_symport"/>
    <property type="match status" value="2"/>
</dbReference>
<dbReference type="GO" id="GO:0005886">
    <property type="term" value="C:plasma membrane"/>
    <property type="evidence" value="ECO:0007669"/>
    <property type="project" value="UniProtKB-SubCell"/>
</dbReference>
<dbReference type="AlphaFoldDB" id="A0A6C7E2S7"/>
<evidence type="ECO:0000256" key="6">
    <source>
        <dbReference type="SAM" id="Phobius"/>
    </source>
</evidence>
<keyword evidence="5 6" id="KW-0472">Membrane</keyword>
<accession>A0A6C7E2S7</accession>
<feature type="transmembrane region" description="Helical" evidence="6">
    <location>
        <begin position="314"/>
        <end position="338"/>
    </location>
</feature>
<feature type="transmembrane region" description="Helical" evidence="6">
    <location>
        <begin position="20"/>
        <end position="39"/>
    </location>
</feature>
<dbReference type="Proteomes" id="UP000011863">
    <property type="component" value="Chromosome"/>
</dbReference>
<protein>
    <submittedName>
        <fullName evidence="7">Sodium dependent phosphate transporter</fullName>
    </submittedName>
</protein>
<organism evidence="7 8">
    <name type="scientific">Ilumatobacter coccineus (strain NBRC 103263 / KCTC 29153 / YM16-304)</name>
    <dbReference type="NCBI Taxonomy" id="1313172"/>
    <lineage>
        <taxon>Bacteria</taxon>
        <taxon>Bacillati</taxon>
        <taxon>Actinomycetota</taxon>
        <taxon>Acidimicrobiia</taxon>
        <taxon>Acidimicrobiales</taxon>
        <taxon>Ilumatobacteraceae</taxon>
        <taxon>Ilumatobacter</taxon>
    </lineage>
</organism>
<keyword evidence="4 6" id="KW-1133">Transmembrane helix</keyword>
<sequence>MPGDSSETPATFSIPTPIRSLLVLGLIYTFLVGVSSLETGIKIMGEDTQERLFSSVSNPIAALCIGILGTVLVQSSSASTSVIVGLVATGNISVDDAVPMIMGANIGTTVTNTLVSLGHVRHSGEFKRAFAAATVHDFFNVLAVGILLPFEMITGFISDIAIWISERLVGSAGSEWKSPIKAWVKEPVGWIVDAWEATGMSGNALGTIVVITGLVVVLAALTFITKNMRQLVADRVERSVNSVLGKGSGSVAMLLGLVITIAVQSSSITTSILIPLSAAGVLSLRNAYPVTLGANVGTTITALLAALATSRPEALTVGLVHTTFNIIGIAVLYVPPWWRDVPIRLAEGLAEIAVKRRALAVGYVMGAFIVLPLIGVAVLR</sequence>
<evidence type="ECO:0000313" key="7">
    <source>
        <dbReference type="EMBL" id="BAN01091.1"/>
    </source>
</evidence>
<dbReference type="GO" id="GO:0044341">
    <property type="term" value="P:sodium-dependent phosphate transport"/>
    <property type="evidence" value="ECO:0007669"/>
    <property type="project" value="InterPro"/>
</dbReference>
<dbReference type="PANTHER" id="PTHR10010:SF46">
    <property type="entry name" value="SODIUM-DEPENDENT PHOSPHATE TRANSPORT PROTEIN 2B"/>
    <property type="match status" value="1"/>
</dbReference>
<feature type="transmembrane region" description="Helical" evidence="6">
    <location>
        <begin position="100"/>
        <end position="120"/>
    </location>
</feature>
<feature type="transmembrane region" description="Helical" evidence="6">
    <location>
        <begin position="251"/>
        <end position="274"/>
    </location>
</feature>
<dbReference type="EMBL" id="AP012057">
    <property type="protein sequence ID" value="BAN01091.1"/>
    <property type="molecule type" value="Genomic_DNA"/>
</dbReference>
<keyword evidence="3 6" id="KW-0812">Transmembrane</keyword>
<evidence type="ECO:0000256" key="3">
    <source>
        <dbReference type="ARBA" id="ARBA00022692"/>
    </source>
</evidence>
<reference evidence="7 8" key="1">
    <citation type="journal article" date="2013" name="Int. J. Syst. Evol. Microbiol.">
        <title>Ilumatobacter nonamiense sp. nov. and Ilumatobacter coccineum sp. nov., isolated from seashore sand.</title>
        <authorList>
            <person name="Matsumoto A."/>
            <person name="Kasai H."/>
            <person name="Matsuo Y."/>
            <person name="Shizuri Y."/>
            <person name="Ichikawa N."/>
            <person name="Fujita N."/>
            <person name="Omura S."/>
            <person name="Takahashi Y."/>
        </authorList>
    </citation>
    <scope>NUCLEOTIDE SEQUENCE [LARGE SCALE GENOMIC DNA]</scope>
    <source>
        <strain evidence="8">NBRC 103263 / KCTC 29153 / YM16-304</strain>
    </source>
</reference>
<feature type="transmembrane region" description="Helical" evidence="6">
    <location>
        <begin position="286"/>
        <end position="307"/>
    </location>
</feature>
<dbReference type="KEGG" id="aym:YM304_07770"/>
<evidence type="ECO:0000256" key="5">
    <source>
        <dbReference type="ARBA" id="ARBA00023136"/>
    </source>
</evidence>
<dbReference type="InterPro" id="IPR003841">
    <property type="entry name" value="Na/Pi_transpt"/>
</dbReference>
<dbReference type="Pfam" id="PF02690">
    <property type="entry name" value="Na_Pi_cotrans"/>
    <property type="match status" value="2"/>
</dbReference>
<evidence type="ECO:0000256" key="4">
    <source>
        <dbReference type="ARBA" id="ARBA00022989"/>
    </source>
</evidence>
<dbReference type="GO" id="GO:0005436">
    <property type="term" value="F:sodium:phosphate symporter activity"/>
    <property type="evidence" value="ECO:0007669"/>
    <property type="project" value="InterPro"/>
</dbReference>
<feature type="transmembrane region" description="Helical" evidence="6">
    <location>
        <begin position="141"/>
        <end position="164"/>
    </location>
</feature>
<dbReference type="PANTHER" id="PTHR10010">
    <property type="entry name" value="SOLUTE CARRIER FAMILY 34 SODIUM PHOSPHATE , MEMBER 2-RELATED"/>
    <property type="match status" value="1"/>
</dbReference>
<keyword evidence="2" id="KW-1003">Cell membrane</keyword>